<dbReference type="PANTHER" id="PTHR30461:SF23">
    <property type="entry name" value="DNA RECOMBINASE-RELATED"/>
    <property type="match status" value="1"/>
</dbReference>
<dbReference type="Pfam" id="PF13408">
    <property type="entry name" value="Zn_ribbon_recom"/>
    <property type="match status" value="1"/>
</dbReference>
<dbReference type="PROSITE" id="PS51736">
    <property type="entry name" value="RECOMBINASES_3"/>
    <property type="match status" value="1"/>
</dbReference>
<evidence type="ECO:0000313" key="3">
    <source>
        <dbReference type="EMBL" id="OGF25116.1"/>
    </source>
</evidence>
<dbReference type="InterPro" id="IPR050639">
    <property type="entry name" value="SSR_resolvase"/>
</dbReference>
<comment type="caution">
    <text evidence="3">The sequence shown here is derived from an EMBL/GenBank/DDBJ whole genome shotgun (WGS) entry which is preliminary data.</text>
</comment>
<keyword evidence="1" id="KW-0175">Coiled coil</keyword>
<organism evidence="3 4">
    <name type="scientific">Candidatus Falkowbacteria bacterium RIFOXYA2_FULL_47_19</name>
    <dbReference type="NCBI Taxonomy" id="1797994"/>
    <lineage>
        <taxon>Bacteria</taxon>
        <taxon>Candidatus Falkowiibacteriota</taxon>
    </lineage>
</organism>
<dbReference type="Proteomes" id="UP000178367">
    <property type="component" value="Unassembled WGS sequence"/>
</dbReference>
<name>A0A1F5SET7_9BACT</name>
<dbReference type="Pfam" id="PF07508">
    <property type="entry name" value="Recombinase"/>
    <property type="match status" value="1"/>
</dbReference>
<feature type="domain" description="Resolvase/invertase-type recombinase catalytic" evidence="2">
    <location>
        <begin position="9"/>
        <end position="154"/>
    </location>
</feature>
<feature type="coiled-coil region" evidence="1">
    <location>
        <begin position="376"/>
        <end position="431"/>
    </location>
</feature>
<dbReference type="InterPro" id="IPR025827">
    <property type="entry name" value="Zn_ribbon_recom_dom"/>
</dbReference>
<accession>A0A1F5SET7</accession>
<evidence type="ECO:0000313" key="4">
    <source>
        <dbReference type="Proteomes" id="UP000178367"/>
    </source>
</evidence>
<dbReference type="InterPro" id="IPR038109">
    <property type="entry name" value="DNA_bind_recomb_sf"/>
</dbReference>
<dbReference type="GO" id="GO:0003677">
    <property type="term" value="F:DNA binding"/>
    <property type="evidence" value="ECO:0007669"/>
    <property type="project" value="InterPro"/>
</dbReference>
<dbReference type="InterPro" id="IPR011109">
    <property type="entry name" value="DNA_bind_recombinase_dom"/>
</dbReference>
<dbReference type="Gene3D" id="3.40.50.1390">
    <property type="entry name" value="Resolvase, N-terminal catalytic domain"/>
    <property type="match status" value="1"/>
</dbReference>
<dbReference type="AlphaFoldDB" id="A0A1F5SET7"/>
<dbReference type="InterPro" id="IPR036162">
    <property type="entry name" value="Resolvase-like_N_sf"/>
</dbReference>
<proteinExistence type="predicted"/>
<evidence type="ECO:0000259" key="2">
    <source>
        <dbReference type="PROSITE" id="PS51736"/>
    </source>
</evidence>
<dbReference type="CDD" id="cd00338">
    <property type="entry name" value="Ser_Recombinase"/>
    <property type="match status" value="1"/>
</dbReference>
<dbReference type="SUPFAM" id="SSF53041">
    <property type="entry name" value="Resolvase-like"/>
    <property type="match status" value="1"/>
</dbReference>
<evidence type="ECO:0000256" key="1">
    <source>
        <dbReference type="SAM" id="Coils"/>
    </source>
</evidence>
<dbReference type="Pfam" id="PF00239">
    <property type="entry name" value="Resolvase"/>
    <property type="match status" value="1"/>
</dbReference>
<dbReference type="GO" id="GO:0000150">
    <property type="term" value="F:DNA strand exchange activity"/>
    <property type="evidence" value="ECO:0007669"/>
    <property type="project" value="InterPro"/>
</dbReference>
<dbReference type="SMART" id="SM00857">
    <property type="entry name" value="Resolvase"/>
    <property type="match status" value="1"/>
</dbReference>
<sequence>MSDTQTQNKYFAYVRKSTEGEERQALSIESQRDKVIEQFPHLEIVDTLEERHSAFKPYNRPAFEDMIRRIKKGEANGIIAWHPDRLSRNEIDASTLTYLVRTDVIKDLKFGSYNFDNSPEGIMMLQLALSQSQYFSSKLGKDVKRGLQKKIQMGWRPGLAPEGYLNIIAQQQGLKEIKIDKKRFFLLRRAIDKFLTGAYTAMEVLNILNNEWGYKTVKRRKLGGNELSKSTWYKILTNPFYAGVVVFNGVETKGKHKPMITISEYNRIQELLGLHGAKRRPKEKNFIYSGIFKCGNCGCSITAEHKTKFIRSKKKVKDYSYYHCTRKKKNNPCKEGSIEEKNLESQIKKNLKKLKMHPKFLEWALEYLDGQKGRERVEEKQIKDNKEMEAKELEKQISALTMMRAKDLLSDEEYLSEKKKLQDKAKKLTEKEEDKLTGDELIELTKENFVFSAYALKEFETGGKEGKREVLAKLGSNHEIIDRNPCISIYKWLLPIYESMESYNAEMARLEPKETPINTTQKEAYASLRLRWHGW</sequence>
<gene>
    <name evidence="3" type="ORF">A2227_07240</name>
</gene>
<dbReference type="PANTHER" id="PTHR30461">
    <property type="entry name" value="DNA-INVERTASE FROM LAMBDOID PROPHAGE"/>
    <property type="match status" value="1"/>
</dbReference>
<reference evidence="3 4" key="1">
    <citation type="journal article" date="2016" name="Nat. Commun.">
        <title>Thousands of microbial genomes shed light on interconnected biogeochemical processes in an aquifer system.</title>
        <authorList>
            <person name="Anantharaman K."/>
            <person name="Brown C.T."/>
            <person name="Hug L.A."/>
            <person name="Sharon I."/>
            <person name="Castelle C.J."/>
            <person name="Probst A.J."/>
            <person name="Thomas B.C."/>
            <person name="Singh A."/>
            <person name="Wilkins M.J."/>
            <person name="Karaoz U."/>
            <person name="Brodie E.L."/>
            <person name="Williams K.H."/>
            <person name="Hubbard S.S."/>
            <person name="Banfield J.F."/>
        </authorList>
    </citation>
    <scope>NUCLEOTIDE SEQUENCE [LARGE SCALE GENOMIC DNA]</scope>
</reference>
<dbReference type="EMBL" id="MFGB01000023">
    <property type="protein sequence ID" value="OGF25116.1"/>
    <property type="molecule type" value="Genomic_DNA"/>
</dbReference>
<dbReference type="Gene3D" id="3.90.1750.20">
    <property type="entry name" value="Putative Large Serine Recombinase, Chain B, Domain 2"/>
    <property type="match status" value="1"/>
</dbReference>
<protein>
    <recommendedName>
        <fullName evidence="2">Resolvase/invertase-type recombinase catalytic domain-containing protein</fullName>
    </recommendedName>
</protein>
<dbReference type="STRING" id="1797994.A2227_07240"/>
<dbReference type="InterPro" id="IPR006119">
    <property type="entry name" value="Resolv_N"/>
</dbReference>